<dbReference type="OrthoDB" id="9768393at2"/>
<dbReference type="InterPro" id="IPR046357">
    <property type="entry name" value="PPIase_dom_sf"/>
</dbReference>
<evidence type="ECO:0000313" key="17">
    <source>
        <dbReference type="EMBL" id="PWR25845.1"/>
    </source>
</evidence>
<comment type="caution">
    <text evidence="17">The sequence shown here is derived from an EMBL/GenBank/DDBJ whole genome shotgun (WGS) entry which is preliminary data.</text>
</comment>
<keyword evidence="14" id="KW-0697">Rotamase</keyword>
<keyword evidence="7 15" id="KW-0472">Membrane</keyword>
<evidence type="ECO:0000256" key="7">
    <source>
        <dbReference type="ARBA" id="ARBA00023136"/>
    </source>
</evidence>
<accession>A0A317EKX1</accession>
<comment type="similarity">
    <text evidence="11">Belongs to the PpiD chaperone family.</text>
</comment>
<keyword evidence="4" id="KW-0997">Cell inner membrane</keyword>
<evidence type="ECO:0000256" key="2">
    <source>
        <dbReference type="ARBA" id="ARBA00018370"/>
    </source>
</evidence>
<dbReference type="GO" id="GO:0003755">
    <property type="term" value="F:peptidyl-prolyl cis-trans isomerase activity"/>
    <property type="evidence" value="ECO:0007669"/>
    <property type="project" value="UniProtKB-KW"/>
</dbReference>
<dbReference type="PROSITE" id="PS50198">
    <property type="entry name" value="PPIC_PPIASE_2"/>
    <property type="match status" value="1"/>
</dbReference>
<dbReference type="Gene3D" id="3.10.50.40">
    <property type="match status" value="1"/>
</dbReference>
<feature type="transmembrane region" description="Helical" evidence="15">
    <location>
        <begin position="12"/>
        <end position="30"/>
    </location>
</feature>
<evidence type="ECO:0000256" key="6">
    <source>
        <dbReference type="ARBA" id="ARBA00022989"/>
    </source>
</evidence>
<dbReference type="Pfam" id="PF13624">
    <property type="entry name" value="SurA_N_3"/>
    <property type="match status" value="1"/>
</dbReference>
<evidence type="ECO:0000256" key="14">
    <source>
        <dbReference type="PROSITE-ProRule" id="PRU00278"/>
    </source>
</evidence>
<evidence type="ECO:0000256" key="4">
    <source>
        <dbReference type="ARBA" id="ARBA00022519"/>
    </source>
</evidence>
<evidence type="ECO:0000256" key="9">
    <source>
        <dbReference type="ARBA" id="ARBA00030642"/>
    </source>
</evidence>
<dbReference type="InterPro" id="IPR052029">
    <property type="entry name" value="PpiD_chaperone"/>
</dbReference>
<evidence type="ECO:0000256" key="8">
    <source>
        <dbReference type="ARBA" id="ARBA00023186"/>
    </source>
</evidence>
<dbReference type="GO" id="GO:0005886">
    <property type="term" value="C:plasma membrane"/>
    <property type="evidence" value="ECO:0007669"/>
    <property type="project" value="UniProtKB-SubCell"/>
</dbReference>
<evidence type="ECO:0000256" key="15">
    <source>
        <dbReference type="SAM" id="Phobius"/>
    </source>
</evidence>
<evidence type="ECO:0000256" key="13">
    <source>
        <dbReference type="ARBA" id="ARBA00042775"/>
    </source>
</evidence>
<keyword evidence="6 15" id="KW-1133">Transmembrane helix</keyword>
<dbReference type="EMBL" id="QGLE01000001">
    <property type="protein sequence ID" value="PWR25845.1"/>
    <property type="molecule type" value="Genomic_DNA"/>
</dbReference>
<dbReference type="Pfam" id="PF13145">
    <property type="entry name" value="Rotamase_2"/>
    <property type="match status" value="1"/>
</dbReference>
<gene>
    <name evidence="17" type="ORF">DKG74_02520</name>
</gene>
<dbReference type="SUPFAM" id="SSF109998">
    <property type="entry name" value="Triger factor/SurA peptide-binding domain-like"/>
    <property type="match status" value="1"/>
</dbReference>
<dbReference type="AlphaFoldDB" id="A0A317EKX1"/>
<keyword evidence="3" id="KW-1003">Cell membrane</keyword>
<evidence type="ECO:0000256" key="11">
    <source>
        <dbReference type="ARBA" id="ARBA00038408"/>
    </source>
</evidence>
<organism evidence="17 18">
    <name type="scientific">Zavarzinia aquatilis</name>
    <dbReference type="NCBI Taxonomy" id="2211142"/>
    <lineage>
        <taxon>Bacteria</taxon>
        <taxon>Pseudomonadati</taxon>
        <taxon>Pseudomonadota</taxon>
        <taxon>Alphaproteobacteria</taxon>
        <taxon>Rhodospirillales</taxon>
        <taxon>Zavarziniaceae</taxon>
        <taxon>Zavarzinia</taxon>
    </lineage>
</organism>
<dbReference type="RefSeq" id="WP_109902237.1">
    <property type="nucleotide sequence ID" value="NZ_QGLE01000001.1"/>
</dbReference>
<evidence type="ECO:0000256" key="12">
    <source>
        <dbReference type="ARBA" id="ARBA00040743"/>
    </source>
</evidence>
<evidence type="ECO:0000313" key="18">
    <source>
        <dbReference type="Proteomes" id="UP000245461"/>
    </source>
</evidence>
<evidence type="ECO:0000256" key="5">
    <source>
        <dbReference type="ARBA" id="ARBA00022692"/>
    </source>
</evidence>
<keyword evidence="14" id="KW-0413">Isomerase</keyword>
<protein>
    <recommendedName>
        <fullName evidence="2">Parvulin-like PPIase</fullName>
    </recommendedName>
    <alternativeName>
        <fullName evidence="9">Peptidyl-prolyl cis-trans isomerase plp</fullName>
    </alternativeName>
    <alternativeName>
        <fullName evidence="12">Periplasmic chaperone PpiD</fullName>
    </alternativeName>
    <alternativeName>
        <fullName evidence="13">Periplasmic folding chaperone</fullName>
    </alternativeName>
    <alternativeName>
        <fullName evidence="10">Rotamase plp</fullName>
    </alternativeName>
</protein>
<evidence type="ECO:0000256" key="1">
    <source>
        <dbReference type="ARBA" id="ARBA00004382"/>
    </source>
</evidence>
<keyword evidence="5 15" id="KW-0812">Transmembrane</keyword>
<dbReference type="SUPFAM" id="SSF54534">
    <property type="entry name" value="FKBP-like"/>
    <property type="match status" value="1"/>
</dbReference>
<evidence type="ECO:0000256" key="3">
    <source>
        <dbReference type="ARBA" id="ARBA00022475"/>
    </source>
</evidence>
<proteinExistence type="inferred from homology"/>
<feature type="domain" description="PpiC" evidence="16">
    <location>
        <begin position="268"/>
        <end position="355"/>
    </location>
</feature>
<keyword evidence="8" id="KW-0143">Chaperone</keyword>
<dbReference type="PANTHER" id="PTHR47529">
    <property type="entry name" value="PEPTIDYL-PROLYL CIS-TRANS ISOMERASE D"/>
    <property type="match status" value="1"/>
</dbReference>
<reference evidence="17 18" key="1">
    <citation type="submission" date="2018-05" db="EMBL/GenBank/DDBJ databases">
        <title>Zavarzinia sp. HR-AS.</title>
        <authorList>
            <person name="Lee Y."/>
            <person name="Jeon C.O."/>
        </authorList>
    </citation>
    <scope>NUCLEOTIDE SEQUENCE [LARGE SCALE GENOMIC DNA]</scope>
    <source>
        <strain evidence="17 18">HR-AS</strain>
    </source>
</reference>
<dbReference type="InterPro" id="IPR027304">
    <property type="entry name" value="Trigger_fact/SurA_dom_sf"/>
</dbReference>
<dbReference type="Proteomes" id="UP000245461">
    <property type="component" value="Unassembled WGS sequence"/>
</dbReference>
<name>A0A317EKX1_9PROT</name>
<sequence>MLQSLRKGASTWVVRVFLGILMVSFGIGIWQGNSLFQSGRDTTVAEVGETEIPAQAFQIAFDREVRQLQSQFGGSFTRDQALAFNVQGAVLSQLLSDATVSEAARQFDLRAPKSLIAREIAAIPAFQDISGKFDASRFAQVLYQAGMNEAMLTDQVGREMLRAQLFGPAIGGSRTPTAVAETLYRYRNERRSIDYFAVTPKAAGEIPAPDAAAAEAYYQANPARFTAPEYRGVTILSIEPADVAKTMEPTEQAIAEAYEERLAEFGTEETREVAQIVLPTKEEADAALARLTKGDVFATVAKEAAGSEEADTKLGTLKKADLPAPLGDAVFAAADGAYGGPVETPLGWHVFWIEKVNAGKVTPLADVHDKLRDALALEEAMGQVAGISKSLQDALAGGATLEEAGQSLNLPVIKIAAMDAKGLDPEGKPVTLPAADGLMQNLFQAETGRDGEIMDTAAGGYLVARVDAVTPAALKALDAVKAEVIAGWQADERKKRQQALAEKLAADIDSGKPVEALAASVGTTIGTVGPGLRANDPIFNALPPDLVKSLFGKEQGKAATAAAINGEDIVVGAVRAIETADPAADADGVKAVADKLKPDFAGDLAAVFESDLRRRYGVSVHETVFNSLLGQTTP</sequence>
<comment type="subcellular location">
    <subcellularLocation>
        <location evidence="1">Cell inner membrane</location>
        <topology evidence="1">Single-pass type II membrane protein</topology>
        <orientation evidence="1">Periplasmic side</orientation>
    </subcellularLocation>
</comment>
<evidence type="ECO:0000256" key="10">
    <source>
        <dbReference type="ARBA" id="ARBA00031484"/>
    </source>
</evidence>
<evidence type="ECO:0000259" key="16">
    <source>
        <dbReference type="PROSITE" id="PS50198"/>
    </source>
</evidence>
<keyword evidence="18" id="KW-1185">Reference proteome</keyword>
<dbReference type="InterPro" id="IPR000297">
    <property type="entry name" value="PPIase_PpiC"/>
</dbReference>
<dbReference type="PANTHER" id="PTHR47529:SF1">
    <property type="entry name" value="PERIPLASMIC CHAPERONE PPID"/>
    <property type="match status" value="1"/>
</dbReference>